<dbReference type="EMBL" id="JAPDRK010000022">
    <property type="protein sequence ID" value="KAJ9603381.1"/>
    <property type="molecule type" value="Genomic_DNA"/>
</dbReference>
<evidence type="ECO:0000313" key="10">
    <source>
        <dbReference type="EMBL" id="KAJ9603381.1"/>
    </source>
</evidence>
<dbReference type="InterPro" id="IPR039657">
    <property type="entry name" value="Dimethylallyltransferase"/>
</dbReference>
<dbReference type="InterPro" id="IPR030666">
    <property type="entry name" value="IPP_transferase_euk"/>
</dbReference>
<dbReference type="InterPro" id="IPR013087">
    <property type="entry name" value="Znf_C2H2_type"/>
</dbReference>
<sequence>MAISPPQDPLIMIIGATGTGKSKLAVDLATRFNGEIINCDAMQMYKGLPIITNKITEEERKGIPHHLLDFIDLKEKPWSVQHFVKQSSRVINEIRARGKLPIVVGGTIYYTFSLLFNDAILCPSEAEDQEAQSGRETNANDQDFPIVSASTEEIFAKLSEVDPEMAKRWHPNDRQRIRTSLQIFLRSGRKASEIYAEQRRAWQEAETSVMANGSSSTLHLGTTERSMSLRFPSLLLWLEAEDAVLKQRLNDRVDVMIARGLCDEVVQMASLEEGLRTEGEVVDSSSGIWGSIGYKEMKRWLEAQEVPQGPAANIVALQQEGIEAIKASTRRYAKRQNRFVRIRLANALKTAGRPDLLFLLDCTDLDRWSSAVSEPAETLVKAFLRGDELPEAKTLSTMAETTLSQIEEDAAVVDREARNCELCNKTLMTEKEWNRHLASRGHKKLVASQRRRIPQPNNESRRIQLPTPPG</sequence>
<dbReference type="EC" id="2.5.1.75" evidence="5 6"/>
<feature type="compositionally biased region" description="Basic residues" evidence="8">
    <location>
        <begin position="439"/>
        <end position="453"/>
    </location>
</feature>
<dbReference type="Pfam" id="PF12874">
    <property type="entry name" value="zf-met"/>
    <property type="match status" value="1"/>
</dbReference>
<proteinExistence type="inferred from homology"/>
<evidence type="ECO:0000256" key="6">
    <source>
        <dbReference type="RuleBase" id="RU003783"/>
    </source>
</evidence>
<evidence type="ECO:0000256" key="5">
    <source>
        <dbReference type="PIRNR" id="PIRNR039110"/>
    </source>
</evidence>
<name>A0AA39CCP1_9EURO</name>
<comment type="caution">
    <text evidence="10">The sequence shown here is derived from an EMBL/GenBank/DDBJ whole genome shotgun (WGS) entry which is preliminary data.</text>
</comment>
<evidence type="ECO:0000256" key="3">
    <source>
        <dbReference type="ARBA" id="ARBA00022741"/>
    </source>
</evidence>
<keyword evidence="4 5" id="KW-0067">ATP-binding</keyword>
<gene>
    <name evidence="10" type="primary">tit1</name>
    <name evidence="10" type="ORF">H2200_012159</name>
</gene>
<dbReference type="HAMAP" id="MF_00185">
    <property type="entry name" value="IPP_trans"/>
    <property type="match status" value="1"/>
</dbReference>
<dbReference type="Gene3D" id="3.40.50.300">
    <property type="entry name" value="P-loop containing nucleotide triphosphate hydrolases"/>
    <property type="match status" value="1"/>
</dbReference>
<feature type="domain" description="C2H2-type" evidence="9">
    <location>
        <begin position="420"/>
        <end position="442"/>
    </location>
</feature>
<dbReference type="InterPro" id="IPR036236">
    <property type="entry name" value="Znf_C2H2_sf"/>
</dbReference>
<dbReference type="InterPro" id="IPR018022">
    <property type="entry name" value="IPT"/>
</dbReference>
<dbReference type="NCBIfam" id="TIGR00174">
    <property type="entry name" value="miaA"/>
    <property type="match status" value="1"/>
</dbReference>
<dbReference type="Gene3D" id="3.30.160.60">
    <property type="entry name" value="Classic Zinc Finger"/>
    <property type="match status" value="1"/>
</dbReference>
<dbReference type="GO" id="GO:0052381">
    <property type="term" value="F:tRNA dimethylallyltransferase activity"/>
    <property type="evidence" value="ECO:0007669"/>
    <property type="project" value="UniProtKB-UniRule"/>
</dbReference>
<organism evidence="10 11">
    <name type="scientific">Cladophialophora chaetospira</name>
    <dbReference type="NCBI Taxonomy" id="386627"/>
    <lineage>
        <taxon>Eukaryota</taxon>
        <taxon>Fungi</taxon>
        <taxon>Dikarya</taxon>
        <taxon>Ascomycota</taxon>
        <taxon>Pezizomycotina</taxon>
        <taxon>Eurotiomycetes</taxon>
        <taxon>Chaetothyriomycetidae</taxon>
        <taxon>Chaetothyriales</taxon>
        <taxon>Herpotrichiellaceae</taxon>
        <taxon>Cladophialophora</taxon>
    </lineage>
</organism>
<keyword evidence="5 6" id="KW-0819">tRNA processing</keyword>
<dbReference type="PANTHER" id="PTHR11088:SF89">
    <property type="entry name" value="TRNA DIMETHYLALLYLTRANSFERASE"/>
    <property type="match status" value="1"/>
</dbReference>
<keyword evidence="5" id="KW-0963">Cytoplasm</keyword>
<dbReference type="PIRSF" id="PIRSF039110">
    <property type="entry name" value="IPP_transferase"/>
    <property type="match status" value="1"/>
</dbReference>
<dbReference type="Proteomes" id="UP001172673">
    <property type="component" value="Unassembled WGS sequence"/>
</dbReference>
<keyword evidence="2 5" id="KW-0808">Transferase</keyword>
<dbReference type="Gene3D" id="1.10.20.140">
    <property type="match status" value="1"/>
</dbReference>
<comment type="function">
    <text evidence="5">Catalyzes the transfer of a dimethylallyl group onto the adenine at position 37.</text>
</comment>
<evidence type="ECO:0000259" key="9">
    <source>
        <dbReference type="Pfam" id="PF12874"/>
    </source>
</evidence>
<comment type="similarity">
    <text evidence="1 5 7">Belongs to the IPP transferase family.</text>
</comment>
<dbReference type="SUPFAM" id="SSF57667">
    <property type="entry name" value="beta-beta-alpha zinc fingers"/>
    <property type="match status" value="1"/>
</dbReference>
<dbReference type="GO" id="GO:0005524">
    <property type="term" value="F:ATP binding"/>
    <property type="evidence" value="ECO:0007669"/>
    <property type="project" value="UniProtKB-UniRule"/>
</dbReference>
<dbReference type="AlphaFoldDB" id="A0AA39CCP1"/>
<evidence type="ECO:0000256" key="2">
    <source>
        <dbReference type="ARBA" id="ARBA00022679"/>
    </source>
</evidence>
<reference evidence="10" key="1">
    <citation type="submission" date="2022-10" db="EMBL/GenBank/DDBJ databases">
        <title>Culturing micro-colonial fungi from biological soil crusts in the Mojave desert and describing Neophaeococcomyces mojavensis, and introducing the new genera and species Taxawa tesnikishii.</title>
        <authorList>
            <person name="Kurbessoian T."/>
            <person name="Stajich J.E."/>
        </authorList>
    </citation>
    <scope>NUCLEOTIDE SEQUENCE</scope>
    <source>
        <strain evidence="10">TK_41</strain>
    </source>
</reference>
<dbReference type="Pfam" id="PF01715">
    <property type="entry name" value="IPPT"/>
    <property type="match status" value="1"/>
</dbReference>
<dbReference type="InterPro" id="IPR027417">
    <property type="entry name" value="P-loop_NTPase"/>
</dbReference>
<dbReference type="GO" id="GO:0005739">
    <property type="term" value="C:mitochondrion"/>
    <property type="evidence" value="ECO:0007669"/>
    <property type="project" value="TreeGrafter"/>
</dbReference>
<evidence type="ECO:0000313" key="11">
    <source>
        <dbReference type="Proteomes" id="UP001172673"/>
    </source>
</evidence>
<dbReference type="GO" id="GO:0006400">
    <property type="term" value="P:tRNA modification"/>
    <property type="evidence" value="ECO:0007669"/>
    <property type="project" value="TreeGrafter"/>
</dbReference>
<keyword evidence="3 5" id="KW-0547">Nucleotide-binding</keyword>
<evidence type="ECO:0000256" key="4">
    <source>
        <dbReference type="ARBA" id="ARBA00022840"/>
    </source>
</evidence>
<dbReference type="PANTHER" id="PTHR11088">
    <property type="entry name" value="TRNA DIMETHYLALLYLTRANSFERASE"/>
    <property type="match status" value="1"/>
</dbReference>
<comment type="catalytic activity">
    <reaction evidence="5 6">
        <text>adenosine(37) in tRNA + dimethylallyl diphosphate = N(6)-dimethylallyladenosine(37) in tRNA + diphosphate</text>
        <dbReference type="Rhea" id="RHEA:26482"/>
        <dbReference type="Rhea" id="RHEA-COMP:10162"/>
        <dbReference type="Rhea" id="RHEA-COMP:10375"/>
        <dbReference type="ChEBI" id="CHEBI:33019"/>
        <dbReference type="ChEBI" id="CHEBI:57623"/>
        <dbReference type="ChEBI" id="CHEBI:74411"/>
        <dbReference type="ChEBI" id="CHEBI:74415"/>
        <dbReference type="EC" id="2.5.1.75"/>
    </reaction>
</comment>
<protein>
    <recommendedName>
        <fullName evidence="5 6">tRNA dimethylallyltransferase</fullName>
        <ecNumber evidence="5 6">2.5.1.75</ecNumber>
    </recommendedName>
</protein>
<accession>A0AA39CCP1</accession>
<keyword evidence="11" id="KW-1185">Reference proteome</keyword>
<evidence type="ECO:0000256" key="8">
    <source>
        <dbReference type="SAM" id="MobiDB-lite"/>
    </source>
</evidence>
<evidence type="ECO:0000256" key="1">
    <source>
        <dbReference type="ARBA" id="ARBA00005842"/>
    </source>
</evidence>
<feature type="region of interest" description="Disordered" evidence="8">
    <location>
        <begin position="439"/>
        <end position="470"/>
    </location>
</feature>
<evidence type="ECO:0000256" key="7">
    <source>
        <dbReference type="RuleBase" id="RU003785"/>
    </source>
</evidence>
<dbReference type="SUPFAM" id="SSF52540">
    <property type="entry name" value="P-loop containing nucleoside triphosphate hydrolases"/>
    <property type="match status" value="2"/>
</dbReference>